<name>A0A858R6E1_9PROT</name>
<dbReference type="SMART" id="SM00283">
    <property type="entry name" value="MA"/>
    <property type="match status" value="1"/>
</dbReference>
<gene>
    <name evidence="7" type="ORF">HHL28_07545</name>
</gene>
<feature type="domain" description="HAMP" evidence="6">
    <location>
        <begin position="298"/>
        <end position="351"/>
    </location>
</feature>
<feature type="domain" description="Methyl-accepting transducer" evidence="5">
    <location>
        <begin position="392"/>
        <end position="618"/>
    </location>
</feature>
<dbReference type="InterPro" id="IPR004089">
    <property type="entry name" value="MCPsignal_dom"/>
</dbReference>
<feature type="transmembrane region" description="Helical" evidence="4">
    <location>
        <begin position="277"/>
        <end position="297"/>
    </location>
</feature>
<dbReference type="GO" id="GO:0016020">
    <property type="term" value="C:membrane"/>
    <property type="evidence" value="ECO:0007669"/>
    <property type="project" value="InterPro"/>
</dbReference>
<dbReference type="GO" id="GO:0007165">
    <property type="term" value="P:signal transduction"/>
    <property type="evidence" value="ECO:0007669"/>
    <property type="project" value="UniProtKB-KW"/>
</dbReference>
<keyword evidence="4" id="KW-0472">Membrane</keyword>
<keyword evidence="8" id="KW-1185">Reference proteome</keyword>
<evidence type="ECO:0000313" key="8">
    <source>
        <dbReference type="Proteomes" id="UP000501891"/>
    </source>
</evidence>
<dbReference type="SUPFAM" id="SSF58104">
    <property type="entry name" value="Methyl-accepting chemotaxis protein (MCP) signaling domain"/>
    <property type="match status" value="1"/>
</dbReference>
<evidence type="ECO:0000259" key="5">
    <source>
        <dbReference type="PROSITE" id="PS50111"/>
    </source>
</evidence>
<evidence type="ECO:0000256" key="1">
    <source>
        <dbReference type="ARBA" id="ARBA00023224"/>
    </source>
</evidence>
<dbReference type="InterPro" id="IPR003660">
    <property type="entry name" value="HAMP_dom"/>
</dbReference>
<evidence type="ECO:0000313" key="7">
    <source>
        <dbReference type="EMBL" id="QJE72958.1"/>
    </source>
</evidence>
<dbReference type="EMBL" id="CP051775">
    <property type="protein sequence ID" value="QJE72958.1"/>
    <property type="molecule type" value="Genomic_DNA"/>
</dbReference>
<keyword evidence="4" id="KW-1133">Transmembrane helix</keyword>
<dbReference type="Proteomes" id="UP000501891">
    <property type="component" value="Chromosome"/>
</dbReference>
<dbReference type="PROSITE" id="PS50885">
    <property type="entry name" value="HAMP"/>
    <property type="match status" value="1"/>
</dbReference>
<dbReference type="PANTHER" id="PTHR32089:SF112">
    <property type="entry name" value="LYSOZYME-LIKE PROTEIN-RELATED"/>
    <property type="match status" value="1"/>
</dbReference>
<evidence type="ECO:0000256" key="3">
    <source>
        <dbReference type="PROSITE-ProRule" id="PRU00284"/>
    </source>
</evidence>
<dbReference type="SMART" id="SM01358">
    <property type="entry name" value="HBM"/>
    <property type="match status" value="1"/>
</dbReference>
<dbReference type="Gene3D" id="1.10.287.950">
    <property type="entry name" value="Methyl-accepting chemotaxis protein"/>
    <property type="match status" value="1"/>
</dbReference>
<evidence type="ECO:0000256" key="4">
    <source>
        <dbReference type="SAM" id="Phobius"/>
    </source>
</evidence>
<dbReference type="PANTHER" id="PTHR32089">
    <property type="entry name" value="METHYL-ACCEPTING CHEMOTAXIS PROTEIN MCPB"/>
    <property type="match status" value="1"/>
</dbReference>
<dbReference type="AlphaFoldDB" id="A0A858R6E1"/>
<keyword evidence="4" id="KW-0812">Transmembrane</keyword>
<organism evidence="7 8">
    <name type="scientific">Aerophototrophica crusticola</name>
    <dbReference type="NCBI Taxonomy" id="1709002"/>
    <lineage>
        <taxon>Bacteria</taxon>
        <taxon>Pseudomonadati</taxon>
        <taxon>Pseudomonadota</taxon>
        <taxon>Alphaproteobacteria</taxon>
        <taxon>Rhodospirillales</taxon>
        <taxon>Rhodospirillaceae</taxon>
        <taxon>Aerophototrophica</taxon>
    </lineage>
</organism>
<comment type="similarity">
    <text evidence="2">Belongs to the methyl-accepting chemotaxis (MCP) protein family.</text>
</comment>
<dbReference type="Gene3D" id="6.10.340.10">
    <property type="match status" value="1"/>
</dbReference>
<reference evidence="7" key="1">
    <citation type="submission" date="2020-04" db="EMBL/GenBank/DDBJ databases">
        <title>A desert anoxygenic phototrophic bacterium fixes CO2 using RubisCO under aerobic conditions.</title>
        <authorList>
            <person name="Tang K."/>
        </authorList>
    </citation>
    <scope>NUCLEOTIDE SEQUENCE [LARGE SCALE GENOMIC DNA]</scope>
    <source>
        <strain evidence="7">MIMtkB3</strain>
    </source>
</reference>
<keyword evidence="1 3" id="KW-0807">Transducer</keyword>
<dbReference type="InterPro" id="IPR032255">
    <property type="entry name" value="HBM"/>
</dbReference>
<dbReference type="SMART" id="SM00304">
    <property type="entry name" value="HAMP"/>
    <property type="match status" value="1"/>
</dbReference>
<dbReference type="Pfam" id="PF00672">
    <property type="entry name" value="HAMP"/>
    <property type="match status" value="1"/>
</dbReference>
<sequence>MTRIGALVGAALLTVLLTSGLFLVGDAKRQAATGRMTGLSALAESAATLDRNAMALQAVVAGFLRDRDPGAGEAFRQTMAQATRSLEAVRQDPAAAPARETLDGVAARLAEAAELFDRLYEQTRVVGFSDTDGLRGRMLKSSGAVQEELKKWPADMAAILLIGMGEMRGAEKSFLMSGDPSFLGLHRKAYNEFGFNLPVSKLDEATKATLNTLVTAYRQDMVAFAEATEKQQAELKAFQGAFGAVRPLVDGLFTFTRQGLDAAKAEEEAIRAGTQRVTLAVAGVLVALFCGLSLLLVRSITRPLVEIEGAMEVLAGGGRLSLIPGIGRQDEIGDMARGIDVFRRNAEEVERLKVEERERERLHRQEFADRFSGLSAAIEREVAGTVEAVLAEAGAIAGLAQRMNEAAQRTGEQSRGVAGAAEDATGNVQAVAAATEELAASSREIGRQVESVAGITHEAVAKGEKTRAILAELAEAARTIGRTAELIGDISGQTNLLALNATIEAARAGEAGKGFAVVASEVKSLSTQTAKATEEIATRIAAVRQTTDRAIRDIAQLFDVIGRVDHIAGSIASAVTEQGSATEGISASAASAAAGTIEVSDRIRTVAEDAGAARTLADDLDRKAAAVTAQVASLRERLVAILEGSRAA</sequence>
<dbReference type="Pfam" id="PF00015">
    <property type="entry name" value="MCPsignal"/>
    <property type="match status" value="1"/>
</dbReference>
<protein>
    <submittedName>
        <fullName evidence="7">Methyl-accepting chemotaxis protein</fullName>
    </submittedName>
</protein>
<dbReference type="KEGG" id="acru:HHL28_07545"/>
<evidence type="ECO:0000256" key="2">
    <source>
        <dbReference type="ARBA" id="ARBA00029447"/>
    </source>
</evidence>
<dbReference type="PROSITE" id="PS50111">
    <property type="entry name" value="CHEMOTAXIS_TRANSDUC_2"/>
    <property type="match status" value="1"/>
</dbReference>
<proteinExistence type="inferred from homology"/>
<evidence type="ECO:0000259" key="6">
    <source>
        <dbReference type="PROSITE" id="PS50885"/>
    </source>
</evidence>
<accession>A0A858R6E1</accession>